<evidence type="ECO:0000256" key="1">
    <source>
        <dbReference type="SAM" id="MobiDB-lite"/>
    </source>
</evidence>
<dbReference type="AlphaFoldDB" id="A0A6J8A5U7"/>
<evidence type="ECO:0000313" key="3">
    <source>
        <dbReference type="EMBL" id="CAC5361941.1"/>
    </source>
</evidence>
<keyword evidence="2" id="KW-0732">Signal</keyword>
<feature type="region of interest" description="Disordered" evidence="1">
    <location>
        <begin position="178"/>
        <end position="232"/>
    </location>
</feature>
<name>A0A6J8A5U7_MYTCO</name>
<reference evidence="3 4" key="1">
    <citation type="submission" date="2020-06" db="EMBL/GenBank/DDBJ databases">
        <authorList>
            <person name="Li R."/>
            <person name="Bekaert M."/>
        </authorList>
    </citation>
    <scope>NUCLEOTIDE SEQUENCE [LARGE SCALE GENOMIC DNA]</scope>
    <source>
        <strain evidence="4">wild</strain>
    </source>
</reference>
<gene>
    <name evidence="3" type="ORF">MCOR_3878</name>
</gene>
<accession>A0A6J8A5U7</accession>
<dbReference type="Proteomes" id="UP000507470">
    <property type="component" value="Unassembled WGS sequence"/>
</dbReference>
<feature type="compositionally biased region" description="Low complexity" evidence="1">
    <location>
        <begin position="181"/>
        <end position="209"/>
    </location>
</feature>
<dbReference type="EMBL" id="CACVKT020000714">
    <property type="protein sequence ID" value="CAC5361941.1"/>
    <property type="molecule type" value="Genomic_DNA"/>
</dbReference>
<feature type="signal peptide" evidence="2">
    <location>
        <begin position="1"/>
        <end position="16"/>
    </location>
</feature>
<evidence type="ECO:0000313" key="4">
    <source>
        <dbReference type="Proteomes" id="UP000507470"/>
    </source>
</evidence>
<sequence length="232" mass="25202">MFYLVLFFCAVSASQSEFPCTFPCDWINKTFTLYSDETNVTKKMVFNADGTTGTFLSTDMQCFQISEQFLIIKLFLMSGDDESIDILACFPVFYTSGQSNFTVHLKDVARIIVNQTGALNDSQLCEICGTGIFSGIGTILALAPAPNVIPPAVCEVPFNCQSDSGIACPQGGSIPKECTGKDTTTTDKTTTTTTDKTTTTTTDKTTTTTADNPNTTRKKPCGRRGRLHRHGQ</sequence>
<feature type="chain" id="PRO_5026861073" evidence="2">
    <location>
        <begin position="17"/>
        <end position="232"/>
    </location>
</feature>
<protein>
    <submittedName>
        <fullName evidence="3">Uncharacterized protein</fullName>
    </submittedName>
</protein>
<dbReference type="OrthoDB" id="6199088at2759"/>
<feature type="compositionally biased region" description="Basic residues" evidence="1">
    <location>
        <begin position="216"/>
        <end position="232"/>
    </location>
</feature>
<evidence type="ECO:0000256" key="2">
    <source>
        <dbReference type="SAM" id="SignalP"/>
    </source>
</evidence>
<proteinExistence type="predicted"/>
<keyword evidence="4" id="KW-1185">Reference proteome</keyword>
<organism evidence="3 4">
    <name type="scientific">Mytilus coruscus</name>
    <name type="common">Sea mussel</name>
    <dbReference type="NCBI Taxonomy" id="42192"/>
    <lineage>
        <taxon>Eukaryota</taxon>
        <taxon>Metazoa</taxon>
        <taxon>Spiralia</taxon>
        <taxon>Lophotrochozoa</taxon>
        <taxon>Mollusca</taxon>
        <taxon>Bivalvia</taxon>
        <taxon>Autobranchia</taxon>
        <taxon>Pteriomorphia</taxon>
        <taxon>Mytilida</taxon>
        <taxon>Mytiloidea</taxon>
        <taxon>Mytilidae</taxon>
        <taxon>Mytilinae</taxon>
        <taxon>Mytilus</taxon>
    </lineage>
</organism>